<feature type="coiled-coil region" evidence="1">
    <location>
        <begin position="223"/>
        <end position="257"/>
    </location>
</feature>
<gene>
    <name evidence="2" type="ORF">CANVERA_P3275</name>
</gene>
<keyword evidence="3" id="KW-1185">Reference proteome</keyword>
<accession>A0A9W4TW51</accession>
<evidence type="ECO:0000313" key="2">
    <source>
        <dbReference type="EMBL" id="CAI5758763.1"/>
    </source>
</evidence>
<organism evidence="2 3">
    <name type="scientific">Candida verbasci</name>
    <dbReference type="NCBI Taxonomy" id="1227364"/>
    <lineage>
        <taxon>Eukaryota</taxon>
        <taxon>Fungi</taxon>
        <taxon>Dikarya</taxon>
        <taxon>Ascomycota</taxon>
        <taxon>Saccharomycotina</taxon>
        <taxon>Pichiomycetes</taxon>
        <taxon>Debaryomycetaceae</taxon>
        <taxon>Candida/Lodderomyces clade</taxon>
        <taxon>Candida</taxon>
    </lineage>
</organism>
<dbReference type="Proteomes" id="UP001152885">
    <property type="component" value="Unassembled WGS sequence"/>
</dbReference>
<proteinExistence type="predicted"/>
<dbReference type="EMBL" id="CANTUO010000003">
    <property type="protein sequence ID" value="CAI5758763.1"/>
    <property type="molecule type" value="Genomic_DNA"/>
</dbReference>
<reference evidence="2" key="1">
    <citation type="submission" date="2022-12" db="EMBL/GenBank/DDBJ databases">
        <authorList>
            <person name="Brejova B."/>
        </authorList>
    </citation>
    <scope>NUCLEOTIDE SEQUENCE</scope>
</reference>
<comment type="caution">
    <text evidence="2">The sequence shown here is derived from an EMBL/GenBank/DDBJ whole genome shotgun (WGS) entry which is preliminary data.</text>
</comment>
<evidence type="ECO:0000313" key="3">
    <source>
        <dbReference type="Proteomes" id="UP001152885"/>
    </source>
</evidence>
<dbReference type="AlphaFoldDB" id="A0A9W4TW51"/>
<sequence>MFKYLLGDSESYSNLINAPTINFNHTETQKHTYGTVIDYSDDEQEYKFKRSNYIDDSLFKKENDEFDNEFSYDIPGQLPKSSIEDPIVKLDQSKEINYESIDKVYEAGSDLLLHSLKNLNIKIKSKNKILQQISNIINFYNDDFNIIEEYEKLKIIYHEELQTKNKLLSSYHELFQKYLDLKQSITTKKGNVVKTEFSIKEKLKLIKSKTGDVSIKNICGNIIHEFEKLQVNHKEEIQNYKDEIEKLNAKIKSLEALTTS</sequence>
<evidence type="ECO:0000256" key="1">
    <source>
        <dbReference type="SAM" id="Coils"/>
    </source>
</evidence>
<name>A0A9W4TW51_9ASCO</name>
<keyword evidence="1" id="KW-0175">Coiled coil</keyword>
<protein>
    <submittedName>
        <fullName evidence="2">Uncharacterized protein</fullName>
    </submittedName>
</protein>